<feature type="domain" description="DNA helicase Holliday junction RuvA type" evidence="7">
    <location>
        <begin position="1"/>
        <end position="63"/>
    </location>
</feature>
<evidence type="ECO:0000256" key="1">
    <source>
        <dbReference type="ARBA" id="ARBA00022490"/>
    </source>
</evidence>
<comment type="similarity">
    <text evidence="6">Belongs to the RuvA family.</text>
</comment>
<evidence type="ECO:0000256" key="3">
    <source>
        <dbReference type="ARBA" id="ARBA00023125"/>
    </source>
</evidence>
<dbReference type="GO" id="GO:0006281">
    <property type="term" value="P:DNA repair"/>
    <property type="evidence" value="ECO:0007669"/>
    <property type="project" value="UniProtKB-UniRule"/>
</dbReference>
<comment type="caution">
    <text evidence="8">The sequence shown here is derived from an EMBL/GenBank/DDBJ whole genome shotgun (WGS) entry which is preliminary data.</text>
</comment>
<keyword evidence="8" id="KW-0547">Nucleotide-binding</keyword>
<dbReference type="EMBL" id="AMFJ01000416">
    <property type="protein sequence ID" value="EKE27861.1"/>
    <property type="molecule type" value="Genomic_DNA"/>
</dbReference>
<dbReference type="GO" id="GO:0005524">
    <property type="term" value="F:ATP binding"/>
    <property type="evidence" value="ECO:0007669"/>
    <property type="project" value="InterPro"/>
</dbReference>
<evidence type="ECO:0000256" key="5">
    <source>
        <dbReference type="ARBA" id="ARBA00023204"/>
    </source>
</evidence>
<dbReference type="GO" id="GO:0000400">
    <property type="term" value="F:four-way junction DNA binding"/>
    <property type="evidence" value="ECO:0007669"/>
    <property type="project" value="UniProtKB-UniRule"/>
</dbReference>
<evidence type="ECO:0000256" key="6">
    <source>
        <dbReference type="HAMAP-Rule" id="MF_00031"/>
    </source>
</evidence>
<keyword evidence="5 6" id="KW-0234">DNA repair</keyword>
<dbReference type="NCBIfam" id="TIGR00084">
    <property type="entry name" value="ruvA"/>
    <property type="match status" value="1"/>
</dbReference>
<gene>
    <name evidence="6 8" type="primary">ruvA</name>
    <name evidence="8" type="ORF">ACD_3C00142G0017</name>
</gene>
<dbReference type="AlphaFoldDB" id="K2F9Q2"/>
<dbReference type="HAMAP" id="MF_00031">
    <property type="entry name" value="DNA_HJ_migration_RuvA"/>
    <property type="match status" value="1"/>
</dbReference>
<feature type="region of interest" description="Domain III" evidence="6">
    <location>
        <begin position="152"/>
        <end position="195"/>
    </location>
</feature>
<accession>K2F9Q2</accession>
<name>K2F9Q2_9BACT</name>
<proteinExistence type="inferred from homology"/>
<dbReference type="GO" id="GO:0048476">
    <property type="term" value="C:Holliday junction resolvase complex"/>
    <property type="evidence" value="ECO:0007669"/>
    <property type="project" value="UniProtKB-UniRule"/>
</dbReference>
<dbReference type="InterPro" id="IPR000085">
    <property type="entry name" value="RuvA"/>
</dbReference>
<evidence type="ECO:0000313" key="8">
    <source>
        <dbReference type="EMBL" id="EKE27861.1"/>
    </source>
</evidence>
<sequence length="195" mass="23226">MYSYINWTVLSLEDWKVSILIKNTWLGLEVLVSPITLSRLREWEDKELLIHHHITEVSQTLFGFENSLEKKVFKNLLKIDGIWWKAAINILWLWVHTLAKAIEENDDKLLWTIPWVGKKTALKIILEMKSKVWVDDLFDRENKMELTAPRNKEIMESLITMWYDKKKVEEIVKGIPSEIEDLKERMVYAIKMLSK</sequence>
<comment type="domain">
    <text evidence="6">Has three domains with a flexible linker between the domains II and III and assumes an 'L' shape. Domain III is highly mobile and contacts RuvB.</text>
</comment>
<evidence type="ECO:0000256" key="2">
    <source>
        <dbReference type="ARBA" id="ARBA00022763"/>
    </source>
</evidence>
<organism evidence="8">
    <name type="scientific">uncultured bacterium</name>
    <name type="common">gcode 4</name>
    <dbReference type="NCBI Taxonomy" id="1234023"/>
    <lineage>
        <taxon>Bacteria</taxon>
        <taxon>environmental samples</taxon>
    </lineage>
</organism>
<reference evidence="8" key="1">
    <citation type="journal article" date="2012" name="Science">
        <title>Fermentation, hydrogen, and sulfur metabolism in multiple uncultivated bacterial phyla.</title>
        <authorList>
            <person name="Wrighton K.C."/>
            <person name="Thomas B.C."/>
            <person name="Sharon I."/>
            <person name="Miller C.S."/>
            <person name="Castelle C.J."/>
            <person name="VerBerkmoes N.C."/>
            <person name="Wilkins M.J."/>
            <person name="Hettich R.L."/>
            <person name="Lipton M.S."/>
            <person name="Williams K.H."/>
            <person name="Long P.E."/>
            <person name="Banfield J.F."/>
        </authorList>
    </citation>
    <scope>NUCLEOTIDE SEQUENCE [LARGE SCALE GENOMIC DNA]</scope>
</reference>
<dbReference type="Gene3D" id="1.10.150.20">
    <property type="entry name" value="5' to 3' exonuclease, C-terminal subdomain"/>
    <property type="match status" value="1"/>
</dbReference>
<dbReference type="GO" id="GO:0006310">
    <property type="term" value="P:DNA recombination"/>
    <property type="evidence" value="ECO:0007669"/>
    <property type="project" value="UniProtKB-UniRule"/>
</dbReference>
<dbReference type="SUPFAM" id="SSF47781">
    <property type="entry name" value="RuvA domain 2-like"/>
    <property type="match status" value="1"/>
</dbReference>
<protein>
    <recommendedName>
        <fullName evidence="6">Holliday junction branch migration complex subunit RuvA</fullName>
    </recommendedName>
</protein>
<comment type="subunit">
    <text evidence="6">Homotetramer. Forms an RuvA(8)-RuvB(12)-Holliday junction (HJ) complex. HJ DNA is sandwiched between 2 RuvA tetramers; dsDNA enters through RuvA and exits via RuvB. An RuvB hexamer assembles on each DNA strand where it exits the tetramer. Each RuvB hexamer is contacted by two RuvA subunits (via domain III) on 2 adjacent RuvB subunits; this complex drives branch migration. In the full resolvosome a probable DNA-RuvA(4)-RuvB(12)-RuvC(2) complex forms which resolves the HJ.</text>
</comment>
<keyword evidence="8" id="KW-0067">ATP-binding</keyword>
<dbReference type="GO" id="GO:0005737">
    <property type="term" value="C:cytoplasm"/>
    <property type="evidence" value="ECO:0007669"/>
    <property type="project" value="UniProtKB-SubCell"/>
</dbReference>
<dbReference type="Gene3D" id="2.40.50.140">
    <property type="entry name" value="Nucleic acid-binding proteins"/>
    <property type="match status" value="1"/>
</dbReference>
<comment type="function">
    <text evidence="6">The RuvA-RuvB-RuvC complex processes Holliday junction (HJ) DNA during genetic recombination and DNA repair, while the RuvA-RuvB complex plays an important role in the rescue of blocked DNA replication forks via replication fork reversal (RFR). RuvA specifically binds to HJ cruciform DNA, conferring on it an open structure. The RuvB hexamer acts as an ATP-dependent pump, pulling dsDNA into and through the RuvAB complex. HJ branch migration allows RuvC to scan DNA until it finds its consensus sequence, where it cleaves and resolves the cruciform DNA.</text>
</comment>
<keyword evidence="1 6" id="KW-0963">Cytoplasm</keyword>
<keyword evidence="4 6" id="KW-0233">DNA recombination</keyword>
<dbReference type="InterPro" id="IPR010994">
    <property type="entry name" value="RuvA_2-like"/>
</dbReference>
<keyword evidence="3 6" id="KW-0238">DNA-binding</keyword>
<keyword evidence="2 6" id="KW-0227">DNA damage</keyword>
<evidence type="ECO:0000259" key="7">
    <source>
        <dbReference type="Pfam" id="PF01330"/>
    </source>
</evidence>
<dbReference type="InterPro" id="IPR013849">
    <property type="entry name" value="DNA_helicase_Holl-junc_RuvA_I"/>
</dbReference>
<dbReference type="GO" id="GO:0009378">
    <property type="term" value="F:four-way junction helicase activity"/>
    <property type="evidence" value="ECO:0007669"/>
    <property type="project" value="InterPro"/>
</dbReference>
<comment type="subcellular location">
    <subcellularLocation>
        <location evidence="6">Cytoplasm</location>
    </subcellularLocation>
</comment>
<evidence type="ECO:0000256" key="4">
    <source>
        <dbReference type="ARBA" id="ARBA00023172"/>
    </source>
</evidence>
<dbReference type="Pfam" id="PF01330">
    <property type="entry name" value="RuvA_N"/>
    <property type="match status" value="1"/>
</dbReference>
<keyword evidence="8" id="KW-0347">Helicase</keyword>
<dbReference type="InterPro" id="IPR012340">
    <property type="entry name" value="NA-bd_OB-fold"/>
</dbReference>
<comment type="caution">
    <text evidence="6">Lacks conserved residue(s) required for the propagation of feature annotation.</text>
</comment>
<keyword evidence="8" id="KW-0378">Hydrolase</keyword>